<dbReference type="Proteomes" id="UP001234178">
    <property type="component" value="Unassembled WGS sequence"/>
</dbReference>
<keyword evidence="2" id="KW-1185">Reference proteome</keyword>
<accession>A0ABQ9ZLT5</accession>
<reference evidence="1 2" key="1">
    <citation type="journal article" date="2023" name="Nucleic Acids Res.">
        <title>The hologenome of Daphnia magna reveals possible DNA methylation and microbiome-mediated evolution of the host genome.</title>
        <authorList>
            <person name="Chaturvedi A."/>
            <person name="Li X."/>
            <person name="Dhandapani V."/>
            <person name="Marshall H."/>
            <person name="Kissane S."/>
            <person name="Cuenca-Cambronero M."/>
            <person name="Asole G."/>
            <person name="Calvet F."/>
            <person name="Ruiz-Romero M."/>
            <person name="Marangio P."/>
            <person name="Guigo R."/>
            <person name="Rago D."/>
            <person name="Mirbahai L."/>
            <person name="Eastwood N."/>
            <person name="Colbourne J.K."/>
            <person name="Zhou J."/>
            <person name="Mallon E."/>
            <person name="Orsini L."/>
        </authorList>
    </citation>
    <scope>NUCLEOTIDE SEQUENCE [LARGE SCALE GENOMIC DNA]</scope>
    <source>
        <strain evidence="1">LRV0_1</strain>
    </source>
</reference>
<gene>
    <name evidence="1" type="ORF">OUZ56_025971</name>
</gene>
<organism evidence="1 2">
    <name type="scientific">Daphnia magna</name>
    <dbReference type="NCBI Taxonomy" id="35525"/>
    <lineage>
        <taxon>Eukaryota</taxon>
        <taxon>Metazoa</taxon>
        <taxon>Ecdysozoa</taxon>
        <taxon>Arthropoda</taxon>
        <taxon>Crustacea</taxon>
        <taxon>Branchiopoda</taxon>
        <taxon>Diplostraca</taxon>
        <taxon>Cladocera</taxon>
        <taxon>Anomopoda</taxon>
        <taxon>Daphniidae</taxon>
        <taxon>Daphnia</taxon>
    </lineage>
</organism>
<evidence type="ECO:0000313" key="2">
    <source>
        <dbReference type="Proteomes" id="UP001234178"/>
    </source>
</evidence>
<sequence>MWAVTRSMFTDFFGWHYTTESKWAVPVSTSDCEEMRDLRKCKNETMYAKGSHKYTYDVMPSLQPVWMTKRWAVTFHCKIAEVSLKSESVNDGLLYKTHDPKMRPLQDRISQTDYLVNVTKELERCGKSALFSIIGMEKILIIINIPTPELYTSYASGFTNATEPLAPPLLVEVHTNGSYDSIDSQNTTERKIPASLAAEIKQAVHPQYTRYLALDQVNRLANEIRRLLREPKSNTQ</sequence>
<proteinExistence type="predicted"/>
<protein>
    <submittedName>
        <fullName evidence="1">Uncharacterized protein</fullName>
    </submittedName>
</protein>
<dbReference type="EMBL" id="JAOYFB010000004">
    <property type="protein sequence ID" value="KAK4013419.1"/>
    <property type="molecule type" value="Genomic_DNA"/>
</dbReference>
<evidence type="ECO:0000313" key="1">
    <source>
        <dbReference type="EMBL" id="KAK4013419.1"/>
    </source>
</evidence>
<name>A0ABQ9ZLT5_9CRUS</name>
<comment type="caution">
    <text evidence="1">The sequence shown here is derived from an EMBL/GenBank/DDBJ whole genome shotgun (WGS) entry which is preliminary data.</text>
</comment>